<gene>
    <name evidence="1" type="ORF">K470DRAFT_262278</name>
</gene>
<organism evidence="1 2">
    <name type="scientific">Piedraia hortae CBS 480.64</name>
    <dbReference type="NCBI Taxonomy" id="1314780"/>
    <lineage>
        <taxon>Eukaryota</taxon>
        <taxon>Fungi</taxon>
        <taxon>Dikarya</taxon>
        <taxon>Ascomycota</taxon>
        <taxon>Pezizomycotina</taxon>
        <taxon>Dothideomycetes</taxon>
        <taxon>Dothideomycetidae</taxon>
        <taxon>Capnodiales</taxon>
        <taxon>Piedraiaceae</taxon>
        <taxon>Piedraia</taxon>
    </lineage>
</organism>
<accession>A0A6A7C6T4</accession>
<evidence type="ECO:0000313" key="1">
    <source>
        <dbReference type="EMBL" id="KAF2863150.1"/>
    </source>
</evidence>
<proteinExistence type="predicted"/>
<protein>
    <submittedName>
        <fullName evidence="1">Uncharacterized protein</fullName>
    </submittedName>
</protein>
<dbReference type="AlphaFoldDB" id="A0A6A7C6T4"/>
<dbReference type="OrthoDB" id="2968323at2759"/>
<sequence length="189" mass="21535">MAVTVQAHTILHHNKKPDERFPVSIPTKEIPCYELRGEFEKASHMGKVSPPPVVVLQYDPERAFNRVVIAHLRKDDQAVDGIYRIARSSETPSKVPKHEELLCKDIQDNVAMLQLLKRHNIPAPNFLAFDASREKPLELSLHLYCSLPEHLPCRHLPQDYSPRETKHCRGTGGIPAHYVSRTFPRTGIL</sequence>
<name>A0A6A7C6T4_9PEZI</name>
<evidence type="ECO:0000313" key="2">
    <source>
        <dbReference type="Proteomes" id="UP000799421"/>
    </source>
</evidence>
<dbReference type="Proteomes" id="UP000799421">
    <property type="component" value="Unassembled WGS sequence"/>
</dbReference>
<dbReference type="EMBL" id="MU005962">
    <property type="protein sequence ID" value="KAF2863150.1"/>
    <property type="molecule type" value="Genomic_DNA"/>
</dbReference>
<reference evidence="1" key="1">
    <citation type="journal article" date="2020" name="Stud. Mycol.">
        <title>101 Dothideomycetes genomes: a test case for predicting lifestyles and emergence of pathogens.</title>
        <authorList>
            <person name="Haridas S."/>
            <person name="Albert R."/>
            <person name="Binder M."/>
            <person name="Bloem J."/>
            <person name="Labutti K."/>
            <person name="Salamov A."/>
            <person name="Andreopoulos B."/>
            <person name="Baker S."/>
            <person name="Barry K."/>
            <person name="Bills G."/>
            <person name="Bluhm B."/>
            <person name="Cannon C."/>
            <person name="Castanera R."/>
            <person name="Culley D."/>
            <person name="Daum C."/>
            <person name="Ezra D."/>
            <person name="Gonzalez J."/>
            <person name="Henrissat B."/>
            <person name="Kuo A."/>
            <person name="Liang C."/>
            <person name="Lipzen A."/>
            <person name="Lutzoni F."/>
            <person name="Magnuson J."/>
            <person name="Mondo S."/>
            <person name="Nolan M."/>
            <person name="Ohm R."/>
            <person name="Pangilinan J."/>
            <person name="Park H.-J."/>
            <person name="Ramirez L."/>
            <person name="Alfaro M."/>
            <person name="Sun H."/>
            <person name="Tritt A."/>
            <person name="Yoshinaga Y."/>
            <person name="Zwiers L.-H."/>
            <person name="Turgeon B."/>
            <person name="Goodwin S."/>
            <person name="Spatafora J."/>
            <person name="Crous P."/>
            <person name="Grigoriev I."/>
        </authorList>
    </citation>
    <scope>NUCLEOTIDE SEQUENCE</scope>
    <source>
        <strain evidence="1">CBS 480.64</strain>
    </source>
</reference>
<keyword evidence="2" id="KW-1185">Reference proteome</keyword>